<keyword evidence="2" id="KW-1185">Reference proteome</keyword>
<dbReference type="Proteomes" id="UP000295150">
    <property type="component" value="Unassembled WGS sequence"/>
</dbReference>
<sequence length="79" mass="9058">MGKKCFILVVIQRRHSLPREPANRFNLVDTCGLHSRRAWLTEAPVTPDASWGRLMEEGLRYRRVISAFQIGAFLTGQQC</sequence>
<reference evidence="1 2" key="1">
    <citation type="submission" date="2019-03" db="EMBL/GenBank/DDBJ databases">
        <title>Freshwater and sediment microbial communities from various areas in North America, analyzing microbe dynamics in response to fracking.</title>
        <authorList>
            <person name="Lamendella R."/>
        </authorList>
    </citation>
    <scope>NUCLEOTIDE SEQUENCE [LARGE SCALE GENOMIC DNA]</scope>
    <source>
        <strain evidence="1 2">1_TX</strain>
    </source>
</reference>
<proteinExistence type="predicted"/>
<dbReference type="EMBL" id="SNWH01000008">
    <property type="protein sequence ID" value="TDO07737.1"/>
    <property type="molecule type" value="Genomic_DNA"/>
</dbReference>
<evidence type="ECO:0000313" key="1">
    <source>
        <dbReference type="EMBL" id="TDO07737.1"/>
    </source>
</evidence>
<comment type="caution">
    <text evidence="1">The sequence shown here is derived from an EMBL/GenBank/DDBJ whole genome shotgun (WGS) entry which is preliminary data.</text>
</comment>
<organism evidence="1 2">
    <name type="scientific">Halomonas ventosae</name>
    <dbReference type="NCBI Taxonomy" id="229007"/>
    <lineage>
        <taxon>Bacteria</taxon>
        <taxon>Pseudomonadati</taxon>
        <taxon>Pseudomonadota</taxon>
        <taxon>Gammaproteobacteria</taxon>
        <taxon>Oceanospirillales</taxon>
        <taxon>Halomonadaceae</taxon>
        <taxon>Halomonas</taxon>
    </lineage>
</organism>
<protein>
    <submittedName>
        <fullName evidence="1">Uncharacterized protein</fullName>
    </submittedName>
</protein>
<name>A0A4R6HHQ1_9GAMM</name>
<dbReference type="AlphaFoldDB" id="A0A4R6HHQ1"/>
<gene>
    <name evidence="1" type="ORF">DFO68_108102</name>
</gene>
<accession>A0A4R6HHQ1</accession>
<evidence type="ECO:0000313" key="2">
    <source>
        <dbReference type="Proteomes" id="UP000295150"/>
    </source>
</evidence>